<comment type="subcellular location">
    <subcellularLocation>
        <location evidence="2 5">Bacterial flagellum basal body</location>
    </subcellularLocation>
</comment>
<feature type="signal peptide" evidence="5">
    <location>
        <begin position="1"/>
        <end position="24"/>
    </location>
</feature>
<dbReference type="EMBL" id="FR854089">
    <property type="protein sequence ID" value="CCA86289.1"/>
    <property type="molecule type" value="Genomic_DNA"/>
</dbReference>
<reference evidence="6" key="1">
    <citation type="journal article" date="2011" name="PLoS ONE">
        <title>Ralstonia syzygii, the Blood Disease Bacterium and some Asian R. solanacearum strains form a single genomic species despite divergent lifestyles.</title>
        <authorList>
            <person name="Remenant B."/>
            <person name="de Cambiaire J.C."/>
            <person name="Cellier G."/>
            <person name="Jacobs J.M."/>
            <person name="Mangenot S."/>
            <person name="Barbe V."/>
            <person name="Lajus A."/>
            <person name="Vallenet D."/>
            <person name="Medigue C."/>
            <person name="Fegan M."/>
            <person name="Allen C."/>
            <person name="Prior P."/>
        </authorList>
    </citation>
    <scope>NUCLEOTIDE SEQUENCE</scope>
    <source>
        <strain evidence="6">R24</strain>
    </source>
</reference>
<dbReference type="PANTHER" id="PTHR30381:SF0">
    <property type="entry name" value="FLAGELLAR P-RING PROTEIN"/>
    <property type="match status" value="1"/>
</dbReference>
<dbReference type="NCBIfam" id="NF003676">
    <property type="entry name" value="PRK05303.1"/>
    <property type="match status" value="1"/>
</dbReference>
<comment type="function">
    <text evidence="1 5">Assembles around the rod to form the L-ring and probably protects the motor/basal body from shearing forces during rotation.</text>
</comment>
<dbReference type="InterPro" id="IPR001782">
    <property type="entry name" value="Flag_FlgI"/>
</dbReference>
<dbReference type="GO" id="GO:0005198">
    <property type="term" value="F:structural molecule activity"/>
    <property type="evidence" value="ECO:0007669"/>
    <property type="project" value="InterPro"/>
</dbReference>
<keyword evidence="4 5" id="KW-0975">Bacterial flagellum</keyword>
<dbReference type="AlphaFoldDB" id="G3A731"/>
<evidence type="ECO:0000256" key="2">
    <source>
        <dbReference type="ARBA" id="ARBA00004117"/>
    </source>
</evidence>
<dbReference type="GO" id="GO:0071973">
    <property type="term" value="P:bacterial-type flagellum-dependent cell motility"/>
    <property type="evidence" value="ECO:0007669"/>
    <property type="project" value="InterPro"/>
</dbReference>
<feature type="chain" id="PRO_5009012768" description="Flagellar P-ring protein" evidence="5">
    <location>
        <begin position="25"/>
        <end position="379"/>
    </location>
</feature>
<dbReference type="Pfam" id="PF02119">
    <property type="entry name" value="FlgI"/>
    <property type="match status" value="1"/>
</dbReference>
<keyword evidence="6" id="KW-0282">Flagellum</keyword>
<organism evidence="6">
    <name type="scientific">Ralstonia syzygii R24</name>
    <dbReference type="NCBI Taxonomy" id="907261"/>
    <lineage>
        <taxon>Bacteria</taxon>
        <taxon>Pseudomonadati</taxon>
        <taxon>Pseudomonadota</taxon>
        <taxon>Betaproteobacteria</taxon>
        <taxon>Burkholderiales</taxon>
        <taxon>Burkholderiaceae</taxon>
        <taxon>Ralstonia</taxon>
        <taxon>Ralstonia solanacearum species complex</taxon>
    </lineage>
</organism>
<dbReference type="GO" id="GO:0009428">
    <property type="term" value="C:bacterial-type flagellum basal body, distal rod, P ring"/>
    <property type="evidence" value="ECO:0007669"/>
    <property type="project" value="InterPro"/>
</dbReference>
<dbReference type="RefSeq" id="WP_231649873.1">
    <property type="nucleotide sequence ID" value="NZ_CP115944.1"/>
</dbReference>
<accession>G3A731</accession>
<protein>
    <recommendedName>
        <fullName evidence="5">Flagellar P-ring protein</fullName>
    </recommendedName>
    <alternativeName>
        <fullName evidence="5">Basal body P-ring protein</fullName>
    </alternativeName>
</protein>
<evidence type="ECO:0000256" key="1">
    <source>
        <dbReference type="ARBA" id="ARBA00002591"/>
    </source>
</evidence>
<evidence type="ECO:0000256" key="5">
    <source>
        <dbReference type="HAMAP-Rule" id="MF_00416"/>
    </source>
</evidence>
<dbReference type="HAMAP" id="MF_00416">
    <property type="entry name" value="FlgI"/>
    <property type="match status" value="1"/>
</dbReference>
<sequence length="379" mass="39839" precursor="true">MRVAHRNVHLAACVWFLLSGLAWAADVRADSTRIKDLGKLQGWRENALVGYGIVTGLAGTGDSPTNRTTRQALSNVYSQFNLTVPPEQVQSRNVAVVMVSASLPPFAREGDTLDVTVSSAGDARSLVGGSLLLTPLKGPNGRIYALAQGPLSVGGYRYDANGNVLQKNHPTVGSLPNGATVEVGVNAEMLSLTQTVTFVLADPDYTTANRIASAINGQVGGGVARARDASGIEIRVPDSQRDQLVSFVAKLENVTVEPDRRAKVVINERTGTVVSGGDVKISKVAVSHGDLKISIATQNTASQPSDVIFPGAGVRTAIVTNTRMEATEQNGPGFVPPESNTVADLVQTLAKLHTNTRDIISILRAIKAAGALHAELVVQ</sequence>
<comment type="similarity">
    <text evidence="5">Belongs to the FlgI family.</text>
</comment>
<dbReference type="GO" id="GO:0030288">
    <property type="term" value="C:outer membrane-bounded periplasmic space"/>
    <property type="evidence" value="ECO:0007669"/>
    <property type="project" value="InterPro"/>
</dbReference>
<gene>
    <name evidence="5 6" type="primary">flgI</name>
    <name evidence="6" type="ORF">RALSY_40507</name>
</gene>
<evidence type="ECO:0000256" key="3">
    <source>
        <dbReference type="ARBA" id="ARBA00022729"/>
    </source>
</evidence>
<name>G3A731_9RALS</name>
<proteinExistence type="inferred from homology"/>
<keyword evidence="3 5" id="KW-0732">Signal</keyword>
<evidence type="ECO:0000256" key="4">
    <source>
        <dbReference type="ARBA" id="ARBA00023143"/>
    </source>
</evidence>
<comment type="subunit">
    <text evidence="5">The basal body constitutes a major portion of the flagellar organelle and consists of four rings (L,P,S, and M) mounted on a central rod.</text>
</comment>
<reference evidence="6" key="2">
    <citation type="submission" date="2011-04" db="EMBL/GenBank/DDBJ databases">
        <authorList>
            <person name="Genoscope - CEA"/>
        </authorList>
    </citation>
    <scope>NUCLEOTIDE SEQUENCE</scope>
    <source>
        <strain evidence="6">R24</strain>
    </source>
</reference>
<dbReference type="PRINTS" id="PR01010">
    <property type="entry name" value="FLGPRINGFLGI"/>
</dbReference>
<keyword evidence="6" id="KW-0966">Cell projection</keyword>
<dbReference type="PANTHER" id="PTHR30381">
    <property type="entry name" value="FLAGELLAR P-RING PERIPLASMIC PROTEIN FLGI"/>
    <property type="match status" value="1"/>
</dbReference>
<evidence type="ECO:0000313" key="6">
    <source>
        <dbReference type="EMBL" id="CCA86289.1"/>
    </source>
</evidence>
<keyword evidence="6" id="KW-0969">Cilium</keyword>